<dbReference type="eggNOG" id="arCOG03924">
    <property type="taxonomic scope" value="Archaea"/>
</dbReference>
<evidence type="ECO:0000313" key="2">
    <source>
        <dbReference type="Proteomes" id="UP000002698"/>
    </source>
</evidence>
<evidence type="ECO:0000313" key="1">
    <source>
        <dbReference type="EMBL" id="CAI49273.1"/>
    </source>
</evidence>
<dbReference type="EMBL" id="CR936257">
    <property type="protein sequence ID" value="CAI49273.1"/>
    <property type="molecule type" value="Genomic_DNA"/>
</dbReference>
<keyword evidence="2" id="KW-1185">Reference proteome</keyword>
<name>A0A1U7EW27_NATPD</name>
<accession>A0A1U7EW27</accession>
<dbReference type="HOGENOM" id="CLU_161782_1_0_2"/>
<gene>
    <name evidence="1" type="ordered locus">NP_2364A</name>
</gene>
<dbReference type="InterPro" id="IPR036390">
    <property type="entry name" value="WH_DNA-bd_sf"/>
</dbReference>
<dbReference type="SUPFAM" id="SSF46785">
    <property type="entry name" value="Winged helix' DNA-binding domain"/>
    <property type="match status" value="1"/>
</dbReference>
<dbReference type="KEGG" id="nph:NP_2364A"/>
<sequence>MRRSAEWMVLCDERILEYLSENESGTPSEMANSGRVRWTRSYISQRAKKLVDHGLLKHLGNGVYIITDEGEAYLDEEYDAERGAYLDRNVADADSDGAESAGEANGT</sequence>
<dbReference type="Gene3D" id="1.10.10.10">
    <property type="entry name" value="Winged helix-like DNA-binding domain superfamily/Winged helix DNA-binding domain"/>
    <property type="match status" value="1"/>
</dbReference>
<dbReference type="OrthoDB" id="285635at2157"/>
<protein>
    <submittedName>
        <fullName evidence="1">Homolog to phage PhiH1 repressor protein</fullName>
    </submittedName>
</protein>
<dbReference type="AlphaFoldDB" id="A0A1U7EW27"/>
<dbReference type="GeneID" id="3701423"/>
<dbReference type="STRING" id="348780.NP_2364A"/>
<dbReference type="InterPro" id="IPR036388">
    <property type="entry name" value="WH-like_DNA-bd_sf"/>
</dbReference>
<dbReference type="Proteomes" id="UP000002698">
    <property type="component" value="Chromosome"/>
</dbReference>
<reference evidence="1 2" key="1">
    <citation type="journal article" date="2005" name="Genome Res.">
        <title>Living with two extremes: conclusions from the genome sequence of Natronomonas pharaonis.</title>
        <authorList>
            <person name="Falb M."/>
            <person name="Pfeiffer F."/>
            <person name="Palm P."/>
            <person name="Rodewald K."/>
            <person name="Hickmann V."/>
            <person name="Tittor J."/>
            <person name="Oesterhelt D."/>
        </authorList>
    </citation>
    <scope>NUCLEOTIDE SEQUENCE [LARGE SCALE GENOMIC DNA]</scope>
    <source>
        <strain evidence="2">ATCC 35678 / DSM 2160 / CIP 103997 / JCM 8858 / NBRC 14720 / NCIMB 2260 / Gabara</strain>
    </source>
</reference>
<proteinExistence type="predicted"/>
<dbReference type="EnsemblBacteria" id="CAI49273">
    <property type="protein sequence ID" value="CAI49273"/>
    <property type="gene ID" value="NP_2364A"/>
</dbReference>
<organism evidence="1 2">
    <name type="scientific">Natronomonas pharaonis (strain ATCC 35678 / DSM 2160 / CIP 103997 / JCM 8858 / NBRC 14720 / NCIMB 2260 / Gabara)</name>
    <name type="common">Halobacterium pharaonis</name>
    <dbReference type="NCBI Taxonomy" id="348780"/>
    <lineage>
        <taxon>Archaea</taxon>
        <taxon>Methanobacteriati</taxon>
        <taxon>Methanobacteriota</taxon>
        <taxon>Stenosarchaea group</taxon>
        <taxon>Halobacteria</taxon>
        <taxon>Halobacteriales</taxon>
        <taxon>Natronomonadaceae</taxon>
        <taxon>Natronomonas</taxon>
    </lineage>
</organism>
<dbReference type="RefSeq" id="WP_011322899.1">
    <property type="nucleotide sequence ID" value="NC_007426.1"/>
</dbReference>